<dbReference type="Proteomes" id="UP000204391">
    <property type="component" value="Chromosome"/>
</dbReference>
<reference evidence="1 2" key="1">
    <citation type="journal article" date="2003" name="Int. J. Syst. Evol. Microbiol.">
        <title>Virgibacillus carmonensis sp. nov., Virgibacillus necropolis sp. nov. and Virgibacillus picturae sp. nov., three novel species isolated from deteriorated mural paintings, transfer of the species of the genus salibacillus to Virgibacillus, as Virgibacillus marismortui comb. nov. and Virgibacillus salexigens comb. nov., and emended description of the genus Virgibacillus.</title>
        <authorList>
            <person name="Heyrman J."/>
            <person name="Logan N.A."/>
            <person name="Busse H.J."/>
            <person name="Balcaen A."/>
            <person name="Lebbe L."/>
            <person name="Rodriguez-Diaz M."/>
            <person name="Swings J."/>
            <person name="De Vos P."/>
        </authorList>
    </citation>
    <scope>NUCLEOTIDE SEQUENCE [LARGE SCALE GENOMIC DNA]</scope>
    <source>
        <strain evidence="1 2">LMG 19488</strain>
    </source>
</reference>
<dbReference type="Pfam" id="PF13814">
    <property type="entry name" value="Replic_Relax"/>
    <property type="match status" value="1"/>
</dbReference>
<evidence type="ECO:0000313" key="1">
    <source>
        <dbReference type="EMBL" id="ASN07359.1"/>
    </source>
</evidence>
<dbReference type="OrthoDB" id="2601083at2"/>
<keyword evidence="2" id="KW-1185">Reference proteome</keyword>
<accession>A0A221MIC4</accession>
<organism evidence="1 2">
    <name type="scientific">Virgibacillus necropolis</name>
    <dbReference type="NCBI Taxonomy" id="163877"/>
    <lineage>
        <taxon>Bacteria</taxon>
        <taxon>Bacillati</taxon>
        <taxon>Bacillota</taxon>
        <taxon>Bacilli</taxon>
        <taxon>Bacillales</taxon>
        <taxon>Bacillaceae</taxon>
        <taxon>Virgibacillus</taxon>
    </lineage>
</organism>
<proteinExistence type="predicted"/>
<dbReference type="EMBL" id="CP022437">
    <property type="protein sequence ID" value="ASN07359.1"/>
    <property type="molecule type" value="Genomic_DNA"/>
</dbReference>
<name>A0A221MIC4_9BACI</name>
<evidence type="ECO:0000313" key="2">
    <source>
        <dbReference type="Proteomes" id="UP000204391"/>
    </source>
</evidence>
<dbReference type="InterPro" id="IPR025855">
    <property type="entry name" value="Replic_Relax"/>
</dbReference>
<sequence length="195" mass="23220">MIQQEKKAQRHEQILLRLDELTYATRKQLQVIEKLGGDRNAHRILYQMEKDKTIASVRYEYKIYYLSNRGKDRIGSKQAELKKAWITHSLMRNDLYIRLGQPSDWRKEVPIAWGENKLIPDATYKRRGEFQFIEIDNTQSMQTNVGKIDKYKELSRVVFGQYKHTPTVIWYSLSEVRKGKLREACENAGVKYRIY</sequence>
<dbReference type="KEGG" id="vne:CFK40_09980"/>
<dbReference type="AlphaFoldDB" id="A0A221MIC4"/>
<evidence type="ECO:0008006" key="3">
    <source>
        <dbReference type="Google" id="ProtNLM"/>
    </source>
</evidence>
<protein>
    <recommendedName>
        <fullName evidence="3">Replication-relaxation</fullName>
    </recommendedName>
</protein>
<gene>
    <name evidence="1" type="ORF">CFK40_09980</name>
</gene>